<proteinExistence type="predicted"/>
<sequence>MYVDEYNILAPYGQIRVEDDRVHQMINDAFGVQAGMERKQYLMRLLMKKQNVILREKLMIFILITLEIKCHVGETCSITMMKMILIICFHRYQFLIKIVKDLKTMESEGSLVWKWNQL</sequence>
<accession>A0A9J5WXZ4</accession>
<organism evidence="1 2">
    <name type="scientific">Solanum commersonii</name>
    <name type="common">Commerson's wild potato</name>
    <name type="synonym">Commerson's nightshade</name>
    <dbReference type="NCBI Taxonomy" id="4109"/>
    <lineage>
        <taxon>Eukaryota</taxon>
        <taxon>Viridiplantae</taxon>
        <taxon>Streptophyta</taxon>
        <taxon>Embryophyta</taxon>
        <taxon>Tracheophyta</taxon>
        <taxon>Spermatophyta</taxon>
        <taxon>Magnoliopsida</taxon>
        <taxon>eudicotyledons</taxon>
        <taxon>Gunneridae</taxon>
        <taxon>Pentapetalae</taxon>
        <taxon>asterids</taxon>
        <taxon>lamiids</taxon>
        <taxon>Solanales</taxon>
        <taxon>Solanaceae</taxon>
        <taxon>Solanoideae</taxon>
        <taxon>Solaneae</taxon>
        <taxon>Solanum</taxon>
    </lineage>
</organism>
<name>A0A9J5WXZ4_SOLCO</name>
<dbReference type="OrthoDB" id="1274783at2759"/>
<comment type="caution">
    <text evidence="1">The sequence shown here is derived from an EMBL/GenBank/DDBJ whole genome shotgun (WGS) entry which is preliminary data.</text>
</comment>
<keyword evidence="2" id="KW-1185">Reference proteome</keyword>
<protein>
    <submittedName>
        <fullName evidence="1">Uncharacterized protein</fullName>
    </submittedName>
</protein>
<dbReference type="Proteomes" id="UP000824120">
    <property type="component" value="Chromosome 10"/>
</dbReference>
<reference evidence="1 2" key="1">
    <citation type="submission" date="2020-09" db="EMBL/GenBank/DDBJ databases">
        <title>De no assembly of potato wild relative species, Solanum commersonii.</title>
        <authorList>
            <person name="Cho K."/>
        </authorList>
    </citation>
    <scope>NUCLEOTIDE SEQUENCE [LARGE SCALE GENOMIC DNA]</scope>
    <source>
        <strain evidence="1">LZ3.2</strain>
        <tissue evidence="1">Leaf</tissue>
    </source>
</reference>
<dbReference type="AlphaFoldDB" id="A0A9J5WXZ4"/>
<gene>
    <name evidence="1" type="ORF">H5410_050567</name>
</gene>
<dbReference type="EMBL" id="JACXVP010000010">
    <property type="protein sequence ID" value="KAG5579940.1"/>
    <property type="molecule type" value="Genomic_DNA"/>
</dbReference>
<evidence type="ECO:0000313" key="2">
    <source>
        <dbReference type="Proteomes" id="UP000824120"/>
    </source>
</evidence>
<evidence type="ECO:0000313" key="1">
    <source>
        <dbReference type="EMBL" id="KAG5579940.1"/>
    </source>
</evidence>